<evidence type="ECO:0000256" key="2">
    <source>
        <dbReference type="SAM" id="Phobius"/>
    </source>
</evidence>
<feature type="region of interest" description="Disordered" evidence="1">
    <location>
        <begin position="1"/>
        <end position="45"/>
    </location>
</feature>
<name>A0ABV6JRB8_9PROT</name>
<accession>A0ABV6JRB8</accession>
<feature type="transmembrane region" description="Helical" evidence="2">
    <location>
        <begin position="52"/>
        <end position="73"/>
    </location>
</feature>
<sequence>MSETRREELEPADEDTVLAPLTEAEEGRPHAHRPSYKPEEGAPDAAGEVSSVLRAVLFAAVALAVVAALITLWRH</sequence>
<dbReference type="Proteomes" id="UP001589865">
    <property type="component" value="Unassembled WGS sequence"/>
</dbReference>
<evidence type="ECO:0000256" key="1">
    <source>
        <dbReference type="SAM" id="MobiDB-lite"/>
    </source>
</evidence>
<dbReference type="EMBL" id="JBHLUN010000005">
    <property type="protein sequence ID" value="MFC0408273.1"/>
    <property type="molecule type" value="Genomic_DNA"/>
</dbReference>
<reference evidence="3 4" key="1">
    <citation type="submission" date="2024-09" db="EMBL/GenBank/DDBJ databases">
        <authorList>
            <person name="Sun Q."/>
            <person name="Mori K."/>
        </authorList>
    </citation>
    <scope>NUCLEOTIDE SEQUENCE [LARGE SCALE GENOMIC DNA]</scope>
    <source>
        <strain evidence="3 4">TBRC 5777</strain>
    </source>
</reference>
<keyword evidence="2" id="KW-1133">Transmembrane helix</keyword>
<proteinExistence type="predicted"/>
<organism evidence="3 4">
    <name type="scientific">Roseomonas elaeocarpi</name>
    <dbReference type="NCBI Taxonomy" id="907779"/>
    <lineage>
        <taxon>Bacteria</taxon>
        <taxon>Pseudomonadati</taxon>
        <taxon>Pseudomonadota</taxon>
        <taxon>Alphaproteobacteria</taxon>
        <taxon>Acetobacterales</taxon>
        <taxon>Roseomonadaceae</taxon>
        <taxon>Roseomonas</taxon>
    </lineage>
</organism>
<comment type="caution">
    <text evidence="3">The sequence shown here is derived from an EMBL/GenBank/DDBJ whole genome shotgun (WGS) entry which is preliminary data.</text>
</comment>
<protein>
    <submittedName>
        <fullName evidence="3">Uncharacterized protein</fullName>
    </submittedName>
</protein>
<dbReference type="RefSeq" id="WP_377044015.1">
    <property type="nucleotide sequence ID" value="NZ_JBHLUN010000005.1"/>
</dbReference>
<evidence type="ECO:0000313" key="3">
    <source>
        <dbReference type="EMBL" id="MFC0408273.1"/>
    </source>
</evidence>
<keyword evidence="2" id="KW-0472">Membrane</keyword>
<gene>
    <name evidence="3" type="ORF">ACFFGY_08455</name>
</gene>
<evidence type="ECO:0000313" key="4">
    <source>
        <dbReference type="Proteomes" id="UP001589865"/>
    </source>
</evidence>
<keyword evidence="4" id="KW-1185">Reference proteome</keyword>
<keyword evidence="2" id="KW-0812">Transmembrane</keyword>